<gene>
    <name evidence="1" type="ORF">AQ490_06090</name>
</gene>
<name>A0A0T6LN87_WENVI</name>
<keyword evidence="2" id="KW-1185">Reference proteome</keyword>
<comment type="caution">
    <text evidence="1">The sequence shown here is derived from an EMBL/GenBank/DDBJ whole genome shotgun (WGS) entry which is preliminary data.</text>
</comment>
<evidence type="ECO:0000313" key="2">
    <source>
        <dbReference type="Proteomes" id="UP000050867"/>
    </source>
</evidence>
<dbReference type="OrthoDB" id="4242758at2"/>
<dbReference type="EMBL" id="LLZU01000036">
    <property type="protein sequence ID" value="KRV47477.1"/>
    <property type="molecule type" value="Genomic_DNA"/>
</dbReference>
<accession>A0A0T6LN87</accession>
<proteinExistence type="predicted"/>
<reference evidence="1 2" key="1">
    <citation type="submission" date="2015-10" db="EMBL/GenBank/DDBJ databases">
        <title>Draft genome sequence of pyrrolomycin-producing Streptomyces vitaminophilus.</title>
        <authorList>
            <person name="Graham D.E."/>
            <person name="Mahan K.M."/>
            <person name="Klingeman D.M."/>
            <person name="Hettich R.L."/>
            <person name="Parry R.J."/>
        </authorList>
    </citation>
    <scope>NUCLEOTIDE SEQUENCE [LARGE SCALE GENOMIC DNA]</scope>
    <source>
        <strain evidence="1 2">ATCC 31673</strain>
    </source>
</reference>
<dbReference type="STRING" id="76728.AQ490_06090"/>
<sequence>MNAPDRLTALSGISPGITIRAEPRPPRADWLCRCGRHERAIGRDAVIELASRATVTHCPHT</sequence>
<evidence type="ECO:0000313" key="1">
    <source>
        <dbReference type="EMBL" id="KRV47477.1"/>
    </source>
</evidence>
<dbReference type="AlphaFoldDB" id="A0A0T6LN87"/>
<organism evidence="1 2">
    <name type="scientific">Wenjunlia vitaminophila</name>
    <name type="common">Streptomyces vitaminophilus</name>
    <dbReference type="NCBI Taxonomy" id="76728"/>
    <lineage>
        <taxon>Bacteria</taxon>
        <taxon>Bacillati</taxon>
        <taxon>Actinomycetota</taxon>
        <taxon>Actinomycetes</taxon>
        <taxon>Kitasatosporales</taxon>
        <taxon>Streptomycetaceae</taxon>
        <taxon>Wenjunlia</taxon>
    </lineage>
</organism>
<protein>
    <submittedName>
        <fullName evidence="1">Uncharacterized protein</fullName>
    </submittedName>
</protein>
<dbReference type="RefSeq" id="WP_058032929.1">
    <property type="nucleotide sequence ID" value="NZ_LLZU01000036.1"/>
</dbReference>
<dbReference type="Proteomes" id="UP000050867">
    <property type="component" value="Unassembled WGS sequence"/>
</dbReference>